<proteinExistence type="predicted"/>
<gene>
    <name evidence="1" type="ORF">R3I93_006706</name>
</gene>
<dbReference type="Proteomes" id="UP001364617">
    <property type="component" value="Unassembled WGS sequence"/>
</dbReference>
<protein>
    <submittedName>
        <fullName evidence="1">Uncharacterized protein</fullName>
    </submittedName>
</protein>
<keyword evidence="2" id="KW-1185">Reference proteome</keyword>
<dbReference type="AlphaFoldDB" id="A0AAN9H9H7"/>
<reference evidence="1 2" key="1">
    <citation type="submission" date="2024-02" db="EMBL/GenBank/DDBJ databases">
        <title>Chromosome-level genome assembly of the Eurasian Minnow (Phoxinus phoxinus).</title>
        <authorList>
            <person name="Oriowo T.O."/>
            <person name="Martin S."/>
            <person name="Stange M."/>
            <person name="Chrysostomakis Y."/>
            <person name="Brown T."/>
            <person name="Winkler S."/>
            <person name="Kukowka S."/>
            <person name="Myers E.W."/>
            <person name="Bohne A."/>
        </authorList>
    </citation>
    <scope>NUCLEOTIDE SEQUENCE [LARGE SCALE GENOMIC DNA]</scope>
    <source>
        <strain evidence="1">ZFMK-TIS-60720</strain>
        <tissue evidence="1">Whole Organism</tissue>
    </source>
</reference>
<comment type="caution">
    <text evidence="1">The sequence shown here is derived from an EMBL/GenBank/DDBJ whole genome shotgun (WGS) entry which is preliminary data.</text>
</comment>
<evidence type="ECO:0000313" key="2">
    <source>
        <dbReference type="Proteomes" id="UP001364617"/>
    </source>
</evidence>
<sequence>MLQCVVLKTWDSTQGSVTWHTHVLGEAPLLALACAGEADLAVPPGLAALGSGLRDFKWEMPGCKAQRSVQGRTPAFGWTAQCAVLLQQPSHKHTDWLHPWLPSDVIKLPCGCHTSWVDCGELWHPFPVCAHSPTSSSAK</sequence>
<name>A0AAN9H9H7_9TELE</name>
<accession>A0AAN9H9H7</accession>
<organism evidence="1 2">
    <name type="scientific">Phoxinus phoxinus</name>
    <name type="common">Eurasian minnow</name>
    <dbReference type="NCBI Taxonomy" id="58324"/>
    <lineage>
        <taxon>Eukaryota</taxon>
        <taxon>Metazoa</taxon>
        <taxon>Chordata</taxon>
        <taxon>Craniata</taxon>
        <taxon>Vertebrata</taxon>
        <taxon>Euteleostomi</taxon>
        <taxon>Actinopterygii</taxon>
        <taxon>Neopterygii</taxon>
        <taxon>Teleostei</taxon>
        <taxon>Ostariophysi</taxon>
        <taxon>Cypriniformes</taxon>
        <taxon>Leuciscidae</taxon>
        <taxon>Phoxininae</taxon>
        <taxon>Phoxinus</taxon>
    </lineage>
</organism>
<dbReference type="EMBL" id="JAYKXH010000007">
    <property type="protein sequence ID" value="KAK7162476.1"/>
    <property type="molecule type" value="Genomic_DNA"/>
</dbReference>
<evidence type="ECO:0000313" key="1">
    <source>
        <dbReference type="EMBL" id="KAK7162476.1"/>
    </source>
</evidence>